<dbReference type="InterPro" id="IPR015854">
    <property type="entry name" value="ABC_transpr_LolD-like"/>
</dbReference>
<dbReference type="InterPro" id="IPR027417">
    <property type="entry name" value="P-loop_NTPase"/>
</dbReference>
<dbReference type="PROSITE" id="PS50893">
    <property type="entry name" value="ABC_TRANSPORTER_2"/>
    <property type="match status" value="1"/>
</dbReference>
<dbReference type="CDD" id="cd03255">
    <property type="entry name" value="ABC_MJ0796_LolCDE_FtsE"/>
    <property type="match status" value="1"/>
</dbReference>
<dbReference type="PROSITE" id="PS00211">
    <property type="entry name" value="ABC_TRANSPORTER_1"/>
    <property type="match status" value="1"/>
</dbReference>
<dbReference type="Proteomes" id="UP000469523">
    <property type="component" value="Unassembled WGS sequence"/>
</dbReference>
<keyword evidence="1" id="KW-0813">Transport</keyword>
<dbReference type="AlphaFoldDB" id="A0A6N7Y546"/>
<dbReference type="RefSeq" id="WP_154443130.1">
    <property type="nucleotide sequence ID" value="NZ_JAHLPJ010000001.1"/>
</dbReference>
<evidence type="ECO:0000313" key="6">
    <source>
        <dbReference type="Proteomes" id="UP000469523"/>
    </source>
</evidence>
<evidence type="ECO:0000256" key="2">
    <source>
        <dbReference type="ARBA" id="ARBA00022741"/>
    </source>
</evidence>
<reference evidence="5 6" key="1">
    <citation type="submission" date="2019-09" db="EMBL/GenBank/DDBJ databases">
        <title>In-depth cultivation of the pig gut microbiome towards novel bacterial diversity and tailored functional studies.</title>
        <authorList>
            <person name="Wylensek D."/>
            <person name="Hitch T.C.A."/>
            <person name="Clavel T."/>
        </authorList>
    </citation>
    <scope>NUCLEOTIDE SEQUENCE [LARGE SCALE GENOMIC DNA]</scope>
    <source>
        <strain evidence="5 6">WCA3-693-APC-4?</strain>
    </source>
</reference>
<dbReference type="Pfam" id="PF00005">
    <property type="entry name" value="ABC_tran"/>
    <property type="match status" value="1"/>
</dbReference>
<dbReference type="SMART" id="SM00382">
    <property type="entry name" value="AAA"/>
    <property type="match status" value="1"/>
</dbReference>
<keyword evidence="2" id="KW-0547">Nucleotide-binding</keyword>
<proteinExistence type="predicted"/>
<dbReference type="GO" id="GO:0016887">
    <property type="term" value="F:ATP hydrolysis activity"/>
    <property type="evidence" value="ECO:0007669"/>
    <property type="project" value="InterPro"/>
</dbReference>
<organism evidence="5 6">
    <name type="scientific">Tissierella pigra</name>
    <dbReference type="NCBI Taxonomy" id="2607614"/>
    <lineage>
        <taxon>Bacteria</taxon>
        <taxon>Bacillati</taxon>
        <taxon>Bacillota</taxon>
        <taxon>Tissierellia</taxon>
        <taxon>Tissierellales</taxon>
        <taxon>Tissierellaceae</taxon>
        <taxon>Tissierella</taxon>
    </lineage>
</organism>
<dbReference type="GO" id="GO:0005886">
    <property type="term" value="C:plasma membrane"/>
    <property type="evidence" value="ECO:0007669"/>
    <property type="project" value="TreeGrafter"/>
</dbReference>
<dbReference type="EMBL" id="VUNQ01000100">
    <property type="protein sequence ID" value="MSU03578.1"/>
    <property type="molecule type" value="Genomic_DNA"/>
</dbReference>
<evidence type="ECO:0000313" key="5">
    <source>
        <dbReference type="EMBL" id="MSU03578.1"/>
    </source>
</evidence>
<dbReference type="PANTHER" id="PTHR24220:SF692">
    <property type="entry name" value="ABC TRANSPORTER DOMAIN-CONTAINING PROTEIN"/>
    <property type="match status" value="1"/>
</dbReference>
<dbReference type="PANTHER" id="PTHR24220">
    <property type="entry name" value="IMPORT ATP-BINDING PROTEIN"/>
    <property type="match status" value="1"/>
</dbReference>
<dbReference type="GO" id="GO:0005524">
    <property type="term" value="F:ATP binding"/>
    <property type="evidence" value="ECO:0007669"/>
    <property type="project" value="UniProtKB-KW"/>
</dbReference>
<dbReference type="InterPro" id="IPR003593">
    <property type="entry name" value="AAA+_ATPase"/>
</dbReference>
<feature type="domain" description="ABC transporter" evidence="4">
    <location>
        <begin position="1"/>
        <end position="230"/>
    </location>
</feature>
<protein>
    <submittedName>
        <fullName evidence="5">ABC transporter ATP-binding protein</fullName>
    </submittedName>
</protein>
<evidence type="ECO:0000259" key="4">
    <source>
        <dbReference type="PROSITE" id="PS50893"/>
    </source>
</evidence>
<comment type="caution">
    <text evidence="5">The sequence shown here is derived from an EMBL/GenBank/DDBJ whole genome shotgun (WGS) entry which is preliminary data.</text>
</comment>
<keyword evidence="3 5" id="KW-0067">ATP-binding</keyword>
<dbReference type="GO" id="GO:0022857">
    <property type="term" value="F:transmembrane transporter activity"/>
    <property type="evidence" value="ECO:0007669"/>
    <property type="project" value="TreeGrafter"/>
</dbReference>
<dbReference type="InterPro" id="IPR017911">
    <property type="entry name" value="MacB-like_ATP-bd"/>
</dbReference>
<gene>
    <name evidence="5" type="ORF">FYJ83_19270</name>
</gene>
<evidence type="ECO:0000256" key="3">
    <source>
        <dbReference type="ARBA" id="ARBA00022840"/>
    </source>
</evidence>
<name>A0A6N7Y546_9FIRM</name>
<keyword evidence="6" id="KW-1185">Reference proteome</keyword>
<dbReference type="InterPro" id="IPR003439">
    <property type="entry name" value="ABC_transporter-like_ATP-bd"/>
</dbReference>
<dbReference type="InterPro" id="IPR017871">
    <property type="entry name" value="ABC_transporter-like_CS"/>
</dbReference>
<evidence type="ECO:0000256" key="1">
    <source>
        <dbReference type="ARBA" id="ARBA00022448"/>
    </source>
</evidence>
<dbReference type="SUPFAM" id="SSF52540">
    <property type="entry name" value="P-loop containing nucleoside triphosphate hydrolases"/>
    <property type="match status" value="1"/>
</dbReference>
<dbReference type="Gene3D" id="3.40.50.300">
    <property type="entry name" value="P-loop containing nucleotide triphosphate hydrolases"/>
    <property type="match status" value="1"/>
</dbReference>
<accession>A0A6N7Y546</accession>
<sequence>MYNIRIDKQQYDDLVVLENMTSKIEQGDFIVIMGESGCGKTTFLNIISGILQGYEGEVYLNDVALHKEDIASLTKIRREQLGMIFQDFQLIDFLSVYENIKLINPQVKDDEINQLLEKLNILELKNKEIAKLSGGQKQRVAIARALAGNRNIILADEPTASLDARASREIMEIFRDIHKEGYTIVMITHSPQIASYADKMLYLYDGKFETEIDLRGLSQSVKLKNIIEVVEKHYEQMLAN</sequence>